<evidence type="ECO:0000256" key="14">
    <source>
        <dbReference type="ARBA" id="ARBA00023212"/>
    </source>
</evidence>
<dbReference type="GO" id="GO:0004181">
    <property type="term" value="F:metallocarboxypeptidase activity"/>
    <property type="evidence" value="ECO:0007669"/>
    <property type="project" value="InterPro"/>
</dbReference>
<dbReference type="CDD" id="cd06236">
    <property type="entry name" value="M14_AGBL5_like"/>
    <property type="match status" value="1"/>
</dbReference>
<evidence type="ECO:0000256" key="4">
    <source>
        <dbReference type="ARBA" id="ARBA00004214"/>
    </source>
</evidence>
<dbReference type="GeneTree" id="ENSGT00940000158032"/>
<keyword evidence="9" id="KW-0645">Protease</keyword>
<evidence type="ECO:0000313" key="27">
    <source>
        <dbReference type="Ensembl" id="ENSCLMP00005015236.1"/>
    </source>
</evidence>
<evidence type="ECO:0000256" key="15">
    <source>
        <dbReference type="ARBA" id="ARBA00023242"/>
    </source>
</evidence>
<evidence type="ECO:0000256" key="10">
    <source>
        <dbReference type="ARBA" id="ARBA00022723"/>
    </source>
</evidence>
<keyword evidence="14" id="KW-0206">Cytoskeleton</keyword>
<evidence type="ECO:0000256" key="20">
    <source>
        <dbReference type="ARBA" id="ARBA00029302"/>
    </source>
</evidence>
<feature type="compositionally biased region" description="Polar residues" evidence="25">
    <location>
        <begin position="621"/>
        <end position="642"/>
    </location>
</feature>
<keyword evidence="28" id="KW-1185">Reference proteome</keyword>
<feature type="domain" description="Peptidase M14" evidence="26">
    <location>
        <begin position="156"/>
        <end position="565"/>
    </location>
</feature>
<comment type="subcellular location">
    <subcellularLocation>
        <location evidence="3">Cytoplasm</location>
        <location evidence="3">Cytoskeleton</location>
        <location evidence="3">Spindle</location>
    </subcellularLocation>
    <subcellularLocation>
        <location evidence="5">Cytoplasm</location>
        <location evidence="5">Cytosol</location>
    </subcellularLocation>
    <subcellularLocation>
        <location evidence="4">Midbody</location>
    </subcellularLocation>
    <subcellularLocation>
        <location evidence="2">Nucleus</location>
    </subcellularLocation>
</comment>
<evidence type="ECO:0000256" key="21">
    <source>
        <dbReference type="ARBA" id="ARBA00032753"/>
    </source>
</evidence>
<keyword evidence="13" id="KW-0482">Metalloprotease</keyword>
<keyword evidence="11" id="KW-0378">Hydrolase</keyword>
<evidence type="ECO:0000256" key="24">
    <source>
        <dbReference type="PROSITE-ProRule" id="PRU01379"/>
    </source>
</evidence>
<evidence type="ECO:0000256" key="8">
    <source>
        <dbReference type="ARBA" id="ARBA00022645"/>
    </source>
</evidence>
<comment type="similarity">
    <text evidence="6 24">Belongs to the peptidase M14 family.</text>
</comment>
<dbReference type="Gene3D" id="3.40.630.10">
    <property type="entry name" value="Zn peptidases"/>
    <property type="match status" value="2"/>
</dbReference>
<dbReference type="PANTHER" id="PTHR12756">
    <property type="entry name" value="CYTOSOLIC CARBOXYPEPTIDASE"/>
    <property type="match status" value="1"/>
</dbReference>
<dbReference type="InterPro" id="IPR040626">
    <property type="entry name" value="Pepdidase_M14_N"/>
</dbReference>
<dbReference type="EC" id="3.4.17.24" evidence="19"/>
<feature type="compositionally biased region" description="Polar residues" evidence="25">
    <location>
        <begin position="669"/>
        <end position="682"/>
    </location>
</feature>
<comment type="catalytic activity">
    <reaction evidence="20">
        <text>(L-glutamyl)(n+1)-gamma-L-glutamyl-L-glutamyl-[protein] + H2O = (L-glutamyl)(n)-gamma-L-glutamyl-L-glutamyl-[protein] + L-glutamate</text>
        <dbReference type="Rhea" id="RHEA:60004"/>
        <dbReference type="Rhea" id="RHEA-COMP:15519"/>
        <dbReference type="Rhea" id="RHEA-COMP:15675"/>
        <dbReference type="ChEBI" id="CHEBI:15377"/>
        <dbReference type="ChEBI" id="CHEBI:29985"/>
        <dbReference type="ChEBI" id="CHEBI:143623"/>
    </reaction>
    <physiologicalReaction direction="left-to-right" evidence="20">
        <dbReference type="Rhea" id="RHEA:60005"/>
    </physiologicalReaction>
</comment>
<evidence type="ECO:0000256" key="25">
    <source>
        <dbReference type="SAM" id="MobiDB-lite"/>
    </source>
</evidence>
<dbReference type="GO" id="GO:0005829">
    <property type="term" value="C:cytosol"/>
    <property type="evidence" value="ECO:0007669"/>
    <property type="project" value="UniProtKB-SubCell"/>
</dbReference>
<evidence type="ECO:0000313" key="28">
    <source>
        <dbReference type="Proteomes" id="UP000694565"/>
    </source>
</evidence>
<keyword evidence="12" id="KW-0862">Zinc</keyword>
<evidence type="ECO:0000256" key="9">
    <source>
        <dbReference type="ARBA" id="ARBA00022670"/>
    </source>
</evidence>
<dbReference type="Proteomes" id="UP000694565">
    <property type="component" value="Unplaced"/>
</dbReference>
<proteinExistence type="inferred from homology"/>
<dbReference type="AlphaFoldDB" id="A0A8C2XHQ8"/>
<evidence type="ECO:0000256" key="2">
    <source>
        <dbReference type="ARBA" id="ARBA00004123"/>
    </source>
</evidence>
<dbReference type="InterPro" id="IPR034286">
    <property type="entry name" value="M14_AGBL5-like"/>
</dbReference>
<dbReference type="Gene3D" id="2.60.40.3120">
    <property type="match status" value="1"/>
</dbReference>
<name>A0A8C2XHQ8_CYCLU</name>
<evidence type="ECO:0000256" key="12">
    <source>
        <dbReference type="ARBA" id="ARBA00022833"/>
    </source>
</evidence>
<comment type="cofactor">
    <cofactor evidence="1">
        <name>Zn(2+)</name>
        <dbReference type="ChEBI" id="CHEBI:29105"/>
    </cofactor>
</comment>
<evidence type="ECO:0000259" key="26">
    <source>
        <dbReference type="PROSITE" id="PS52035"/>
    </source>
</evidence>
<evidence type="ECO:0000256" key="3">
    <source>
        <dbReference type="ARBA" id="ARBA00004186"/>
    </source>
</evidence>
<organism evidence="27 28">
    <name type="scientific">Cyclopterus lumpus</name>
    <name type="common">Lumpsucker</name>
    <dbReference type="NCBI Taxonomy" id="8103"/>
    <lineage>
        <taxon>Eukaryota</taxon>
        <taxon>Metazoa</taxon>
        <taxon>Chordata</taxon>
        <taxon>Craniata</taxon>
        <taxon>Vertebrata</taxon>
        <taxon>Euteleostomi</taxon>
        <taxon>Actinopterygii</taxon>
        <taxon>Neopterygii</taxon>
        <taxon>Teleostei</taxon>
        <taxon>Neoteleostei</taxon>
        <taxon>Acanthomorphata</taxon>
        <taxon>Eupercaria</taxon>
        <taxon>Perciformes</taxon>
        <taxon>Cottioidei</taxon>
        <taxon>Cottales</taxon>
        <taxon>Cyclopteridae</taxon>
        <taxon>Cyclopterus</taxon>
    </lineage>
</organism>
<comment type="catalytic activity">
    <reaction evidence="23">
        <text>gamma-L-glutamyl-L-glutamyl-[protein] + H2O = L-glutamyl-[protein] + L-glutamate</text>
        <dbReference type="Rhea" id="RHEA:60152"/>
        <dbReference type="Rhea" id="RHEA-COMP:10208"/>
        <dbReference type="Rhea" id="RHEA-COMP:15517"/>
        <dbReference type="ChEBI" id="CHEBI:15377"/>
        <dbReference type="ChEBI" id="CHEBI:29973"/>
        <dbReference type="ChEBI" id="CHEBI:29985"/>
        <dbReference type="ChEBI" id="CHEBI:143622"/>
    </reaction>
    <physiologicalReaction direction="left-to-right" evidence="23">
        <dbReference type="Rhea" id="RHEA:60153"/>
    </physiologicalReaction>
</comment>
<feature type="region of interest" description="Disordered" evidence="25">
    <location>
        <begin position="345"/>
        <end position="374"/>
    </location>
</feature>
<evidence type="ECO:0000256" key="13">
    <source>
        <dbReference type="ARBA" id="ARBA00023049"/>
    </source>
</evidence>
<feature type="region of interest" description="Disordered" evidence="25">
    <location>
        <begin position="602"/>
        <end position="720"/>
    </location>
</feature>
<evidence type="ECO:0000256" key="18">
    <source>
        <dbReference type="ARBA" id="ARBA00024627"/>
    </source>
</evidence>
<dbReference type="SUPFAM" id="SSF53187">
    <property type="entry name" value="Zn-dependent exopeptidases"/>
    <property type="match status" value="1"/>
</dbReference>
<gene>
    <name evidence="27" type="primary">agbl5</name>
</gene>
<dbReference type="GO" id="GO:0005634">
    <property type="term" value="C:nucleus"/>
    <property type="evidence" value="ECO:0007669"/>
    <property type="project" value="UniProtKB-SubCell"/>
</dbReference>
<feature type="region of interest" description="Disordered" evidence="25">
    <location>
        <begin position="24"/>
        <end position="44"/>
    </location>
</feature>
<dbReference type="GO" id="GO:0006508">
    <property type="term" value="P:proteolysis"/>
    <property type="evidence" value="ECO:0007669"/>
    <property type="project" value="UniProtKB-KW"/>
</dbReference>
<dbReference type="Pfam" id="PF00246">
    <property type="entry name" value="Peptidase_M14"/>
    <property type="match status" value="1"/>
</dbReference>
<evidence type="ECO:0000256" key="19">
    <source>
        <dbReference type="ARBA" id="ARBA00026108"/>
    </source>
</evidence>
<evidence type="ECO:0000256" key="22">
    <source>
        <dbReference type="ARBA" id="ARBA00032928"/>
    </source>
</evidence>
<keyword evidence="8" id="KW-0121">Carboxypeptidase</keyword>
<protein>
    <recommendedName>
        <fullName evidence="16">Cytosolic carboxypeptidase-like protein 5</fullName>
        <ecNumber evidence="19">3.4.17.24</ecNumber>
    </recommendedName>
    <alternativeName>
        <fullName evidence="22">ATP/GTP-binding protein-like 5</fullName>
    </alternativeName>
    <alternativeName>
        <fullName evidence="21">Protein deglutamylase CCP5</fullName>
    </alternativeName>
</protein>
<comment type="catalytic activity">
    <reaction evidence="18">
        <text>C-terminal L-alpha-aminoacyl-L-glutamyl-[tubulin] + H2O = C-terminal L-alpha-aminoacyl-[tubulin] + L-glutamate</text>
        <dbReference type="Rhea" id="RHEA:63796"/>
        <dbReference type="Rhea" id="RHEA-COMP:16436"/>
        <dbReference type="Rhea" id="RHEA-COMP:16437"/>
        <dbReference type="ChEBI" id="CHEBI:15377"/>
        <dbReference type="ChEBI" id="CHEBI:29985"/>
        <dbReference type="ChEBI" id="CHEBI:90782"/>
        <dbReference type="ChEBI" id="CHEBI:149556"/>
        <dbReference type="EC" id="3.4.17.24"/>
    </reaction>
    <physiologicalReaction direction="left-to-right" evidence="18">
        <dbReference type="Rhea" id="RHEA:63797"/>
    </physiologicalReaction>
</comment>
<comment type="catalytic activity">
    <reaction evidence="17">
        <text>C-terminal L-alpha-aminoacyl-L-glutamyl-L-glutamyl-[tubulin] + H2O = C-terminal L-alpha-aminoacyl-L-glutamyl-[tubulin] + L-glutamate</text>
        <dbReference type="Rhea" id="RHEA:63792"/>
        <dbReference type="Rhea" id="RHEA-COMP:16435"/>
        <dbReference type="Rhea" id="RHEA-COMP:16436"/>
        <dbReference type="ChEBI" id="CHEBI:15377"/>
        <dbReference type="ChEBI" id="CHEBI:29985"/>
        <dbReference type="ChEBI" id="CHEBI:149555"/>
        <dbReference type="ChEBI" id="CHEBI:149556"/>
        <dbReference type="EC" id="3.4.17.24"/>
    </reaction>
    <physiologicalReaction direction="left-to-right" evidence="17">
        <dbReference type="Rhea" id="RHEA:63793"/>
    </physiologicalReaction>
</comment>
<evidence type="ECO:0000256" key="11">
    <source>
        <dbReference type="ARBA" id="ARBA00022801"/>
    </source>
</evidence>
<accession>A0A8C2XHQ8</accession>
<feature type="active site" description="Proton donor/acceptor" evidence="24">
    <location>
        <position position="511"/>
    </location>
</feature>
<reference evidence="27" key="1">
    <citation type="submission" date="2025-08" db="UniProtKB">
        <authorList>
            <consortium name="Ensembl"/>
        </authorList>
    </citation>
    <scope>IDENTIFICATION</scope>
</reference>
<evidence type="ECO:0000256" key="1">
    <source>
        <dbReference type="ARBA" id="ARBA00001947"/>
    </source>
</evidence>
<dbReference type="GO" id="GO:0005819">
    <property type="term" value="C:spindle"/>
    <property type="evidence" value="ECO:0007669"/>
    <property type="project" value="UniProtKB-SubCell"/>
</dbReference>
<dbReference type="InterPro" id="IPR000834">
    <property type="entry name" value="Peptidase_M14"/>
</dbReference>
<feature type="compositionally biased region" description="Low complexity" evidence="25">
    <location>
        <begin position="345"/>
        <end position="367"/>
    </location>
</feature>
<dbReference type="Ensembl" id="ENSCLMT00005016197.1">
    <property type="protein sequence ID" value="ENSCLMP00005015236.1"/>
    <property type="gene ID" value="ENSCLMG00005007954.1"/>
</dbReference>
<dbReference type="InterPro" id="IPR050821">
    <property type="entry name" value="Cytosolic_carboxypeptidase"/>
</dbReference>
<evidence type="ECO:0000256" key="6">
    <source>
        <dbReference type="ARBA" id="ARBA00005988"/>
    </source>
</evidence>
<evidence type="ECO:0000256" key="7">
    <source>
        <dbReference type="ARBA" id="ARBA00022490"/>
    </source>
</evidence>
<dbReference type="GO" id="GO:0030496">
    <property type="term" value="C:midbody"/>
    <property type="evidence" value="ECO:0007669"/>
    <property type="project" value="UniProtKB-SubCell"/>
</dbReference>
<keyword evidence="10" id="KW-0479">Metal-binding</keyword>
<dbReference type="PROSITE" id="PS52035">
    <property type="entry name" value="PEPTIDASE_M14"/>
    <property type="match status" value="1"/>
</dbReference>
<keyword evidence="7" id="KW-0963">Cytoplasm</keyword>
<sequence length="790" mass="87735">MDACFGNIVFSSKFDSGNLARVEKVEKGSSSPPTDAPSGSALSGSNLTPDYEFNVWTQPDCGGTEHENGNRSWFHFSVRGAASGKILKINVMNMNNQRKLYSQGMAPLVRTSPGKNRWERIRERPTAEIVDNQFILSFSHRLLEVRGVTTYFSFCFPFSYSECQEMMQQFDKSYPNAAQLSPSSAPDSVYYHRELLCHSLDGNRVDLITVTNCNGMQEEREPRLPKLFPDTNTPRSHRFSSKRVFFLSSRVHPGETPSSFVFNGFLNFILRSDDPRAHALRNMFVFKLIPMLNPDGVVRGHYRTDSRGVNLNRQYLNPSPELHPSIYAAKTLLLYHHTYNRLHNTHSSTHYSSPTHMQTPPLSLKPQPQSPPFTSLEVSLNQRNAKNDTNPALPETVAAVTVEVTVPEVEEHELIPPHEGGVAYYVDLHGHASKRGCFMYGNNLPDESQQVENMLYPRLIAVNSAHFDFLGCNFSEKNMYSRDKRDGQSKEGSGRVAIHKAIGLLHSYTLECNYNTGKTMNTIPPACHDNGRATPPPTPSFPPKYTPEIFEQVGRAVAISALDMAECNPWPRLVLSEHSCLMNLRAWILKHVRNTKGLNTHIHAHPLPRTHHNGSKASPPKSFNNCLPGSASENTLSRIRCNSHSSSSQTPSPKMHSSPSFTFGCPPSRTHTQHNGTHTSGRGPQERRRPPHHRSILRSPSNSHTPSRPPLSPPSSSSSSSSVCAAGYCPLPASVSMTGLYSRQSPSLSTLLPSLQALPHPRLLSKLSPLLLQGLIPPPNTPSGPTQDSI</sequence>
<dbReference type="Pfam" id="PF18027">
    <property type="entry name" value="Pepdidase_M14_N"/>
    <property type="match status" value="1"/>
</dbReference>
<evidence type="ECO:0000256" key="17">
    <source>
        <dbReference type="ARBA" id="ARBA00024524"/>
    </source>
</evidence>
<reference evidence="27" key="2">
    <citation type="submission" date="2025-09" db="UniProtKB">
        <authorList>
            <consortium name="Ensembl"/>
        </authorList>
    </citation>
    <scope>IDENTIFICATION</scope>
</reference>
<keyword evidence="15" id="KW-0539">Nucleus</keyword>
<evidence type="ECO:0000256" key="23">
    <source>
        <dbReference type="ARBA" id="ARBA00047714"/>
    </source>
</evidence>
<feature type="compositionally biased region" description="Low complexity" evidence="25">
    <location>
        <begin position="643"/>
        <end position="658"/>
    </location>
</feature>
<evidence type="ECO:0000256" key="5">
    <source>
        <dbReference type="ARBA" id="ARBA00004514"/>
    </source>
</evidence>
<feature type="compositionally biased region" description="Basic residues" evidence="25">
    <location>
        <begin position="602"/>
        <end position="614"/>
    </location>
</feature>
<evidence type="ECO:0000256" key="16">
    <source>
        <dbReference type="ARBA" id="ARBA00024141"/>
    </source>
</evidence>
<dbReference type="PANTHER" id="PTHR12756:SF12">
    <property type="entry name" value="CYTOSOLIC CARBOXYPEPTIDASE-LIKE PROTEIN 5"/>
    <property type="match status" value="1"/>
</dbReference>
<dbReference type="GO" id="GO:0008270">
    <property type="term" value="F:zinc ion binding"/>
    <property type="evidence" value="ECO:0007669"/>
    <property type="project" value="InterPro"/>
</dbReference>